<evidence type="ECO:0000259" key="3">
    <source>
        <dbReference type="Pfam" id="PF03070"/>
    </source>
</evidence>
<evidence type="ECO:0000313" key="4">
    <source>
        <dbReference type="EMBL" id="CEL93688.1"/>
    </source>
</evidence>
<feature type="domain" description="Thiaminase-2/PQQC" evidence="3">
    <location>
        <begin position="17"/>
        <end position="217"/>
    </location>
</feature>
<feature type="binding site" evidence="2">
    <location>
        <position position="137"/>
    </location>
    <ligand>
        <name>substrate</name>
    </ligand>
</feature>
<dbReference type="InterPro" id="IPR016084">
    <property type="entry name" value="Haem_Oase-like_multi-hlx"/>
</dbReference>
<dbReference type="Gene3D" id="1.20.910.10">
    <property type="entry name" value="Heme oxygenase-like"/>
    <property type="match status" value="1"/>
</dbReference>
<accession>A0A0G4ECI9</accession>
<dbReference type="CDD" id="cd19358">
    <property type="entry name" value="TenA_E_Spr0628-like"/>
    <property type="match status" value="1"/>
</dbReference>
<dbReference type="PANTHER" id="PTHR43198">
    <property type="entry name" value="BIFUNCTIONAL TH2 PROTEIN"/>
    <property type="match status" value="1"/>
</dbReference>
<dbReference type="OMA" id="AEWITLH"/>
<dbReference type="GO" id="GO:0006772">
    <property type="term" value="P:thiamine metabolic process"/>
    <property type="evidence" value="ECO:0007669"/>
    <property type="project" value="UniProtKB-ARBA"/>
</dbReference>
<keyword evidence="5" id="KW-1185">Reference proteome</keyword>
<dbReference type="InParanoid" id="A0A0G4ECI9"/>
<reference evidence="4 5" key="1">
    <citation type="submission" date="2014-11" db="EMBL/GenBank/DDBJ databases">
        <authorList>
            <person name="Zhu J."/>
            <person name="Qi W."/>
            <person name="Song R."/>
        </authorList>
    </citation>
    <scope>NUCLEOTIDE SEQUENCE [LARGE SCALE GENOMIC DNA]</scope>
</reference>
<dbReference type="InterPro" id="IPR050967">
    <property type="entry name" value="Thiamine_Salvage_TenA"/>
</dbReference>
<dbReference type="Pfam" id="PF03070">
    <property type="entry name" value="TENA_THI-4"/>
    <property type="match status" value="1"/>
</dbReference>
<dbReference type="GO" id="GO:0005829">
    <property type="term" value="C:cytosol"/>
    <property type="evidence" value="ECO:0007669"/>
    <property type="project" value="TreeGrafter"/>
</dbReference>
<organism evidence="4 5">
    <name type="scientific">Vitrella brassicaformis (strain CCMP3155)</name>
    <dbReference type="NCBI Taxonomy" id="1169540"/>
    <lineage>
        <taxon>Eukaryota</taxon>
        <taxon>Sar</taxon>
        <taxon>Alveolata</taxon>
        <taxon>Colpodellida</taxon>
        <taxon>Vitrellaceae</taxon>
        <taxon>Vitrella</taxon>
    </lineage>
</organism>
<dbReference type="InterPro" id="IPR004305">
    <property type="entry name" value="Thiaminase-2/PQQC"/>
</dbReference>
<dbReference type="InterPro" id="IPR026285">
    <property type="entry name" value="TenA_E"/>
</dbReference>
<gene>
    <name evidence="4" type="ORF">Vbra_11343</name>
</gene>
<evidence type="ECO:0000256" key="2">
    <source>
        <dbReference type="PIRSR" id="PIRSR003170-2"/>
    </source>
</evidence>
<dbReference type="AlphaFoldDB" id="A0A0G4ECI9"/>
<evidence type="ECO:0000313" key="5">
    <source>
        <dbReference type="Proteomes" id="UP000041254"/>
    </source>
</evidence>
<evidence type="ECO:0000256" key="1">
    <source>
        <dbReference type="PIRSR" id="PIRSR003170-1"/>
    </source>
</evidence>
<dbReference type="STRING" id="1169540.A0A0G4ECI9"/>
<dbReference type="VEuPathDB" id="CryptoDB:Vbra_11343"/>
<feature type="binding site" evidence="2">
    <location>
        <position position="84"/>
    </location>
    <ligand>
        <name>substrate</name>
    </ligand>
</feature>
<dbReference type="PANTHER" id="PTHR43198:SF2">
    <property type="entry name" value="SI:CH1073-67J19.1-RELATED"/>
    <property type="match status" value="1"/>
</dbReference>
<feature type="binding site" evidence="2">
    <location>
        <position position="46"/>
    </location>
    <ligand>
        <name>substrate</name>
    </ligand>
</feature>
<name>A0A0G4ECI9_VITBC</name>
<dbReference type="Proteomes" id="UP000041254">
    <property type="component" value="Unassembled WGS sequence"/>
</dbReference>
<sequence>MADFGAAELERAAGADWKRATHHPFIEGIGGGTLPQEKFKIYLMQDYIFLESFARLIARIIAAAPAMPQISKLSSFLAVITSEENDYFLRSFAALGSSESEAGKATPSPTMQKMLDAFARAEGEGYHSMIAALFCAEWVYHSWGVRLAATEKPPASLPFYFHEWIGLHSNDGFRAFVSWLYGEVDRTAKECSGTAAEAQMRQVFVELVKLEGDFWDECFGQ</sequence>
<protein>
    <recommendedName>
        <fullName evidence="3">Thiaminase-2/PQQC domain-containing protein</fullName>
    </recommendedName>
</protein>
<proteinExistence type="predicted"/>
<dbReference type="EMBL" id="CDMY01000185">
    <property type="protein sequence ID" value="CEL93688.1"/>
    <property type="molecule type" value="Genomic_DNA"/>
</dbReference>
<dbReference type="PIRSF" id="PIRSF003170">
    <property type="entry name" value="Pet18p"/>
    <property type="match status" value="1"/>
</dbReference>
<dbReference type="OrthoDB" id="37730at2759"/>
<dbReference type="SUPFAM" id="SSF48613">
    <property type="entry name" value="Heme oxygenase-like"/>
    <property type="match status" value="1"/>
</dbReference>
<feature type="active site" description="Proton donor" evidence="1">
    <location>
        <position position="211"/>
    </location>
</feature>